<dbReference type="InterPro" id="IPR027141">
    <property type="entry name" value="LSm4/Sm_D1/D3"/>
</dbReference>
<dbReference type="CDD" id="cd01723">
    <property type="entry name" value="LSm4"/>
    <property type="match status" value="1"/>
</dbReference>
<dbReference type="InterPro" id="IPR034101">
    <property type="entry name" value="Lsm4"/>
</dbReference>
<evidence type="ECO:0000256" key="6">
    <source>
        <dbReference type="ARBA" id="ARBA00023187"/>
    </source>
</evidence>
<proteinExistence type="inferred from homology"/>
<evidence type="ECO:0000256" key="3">
    <source>
        <dbReference type="ARBA" id="ARBA00022664"/>
    </source>
</evidence>
<name>A0A1R2C5T8_9CILI</name>
<gene>
    <name evidence="9" type="primary">LSM4</name>
    <name evidence="11" type="ORF">SteCoe_14466</name>
</gene>
<dbReference type="InterPro" id="IPR010920">
    <property type="entry name" value="LSM_dom_sf"/>
</dbReference>
<comment type="subcellular location">
    <subcellularLocation>
        <location evidence="1 9">Nucleus</location>
    </subcellularLocation>
</comment>
<evidence type="ECO:0000256" key="4">
    <source>
        <dbReference type="ARBA" id="ARBA00022728"/>
    </source>
</evidence>
<dbReference type="InterPro" id="IPR047575">
    <property type="entry name" value="Sm"/>
</dbReference>
<keyword evidence="7 9" id="KW-0539">Nucleus</keyword>
<evidence type="ECO:0000256" key="2">
    <source>
        <dbReference type="ARBA" id="ARBA00006850"/>
    </source>
</evidence>
<evidence type="ECO:0000256" key="7">
    <source>
        <dbReference type="ARBA" id="ARBA00023242"/>
    </source>
</evidence>
<dbReference type="GO" id="GO:0005681">
    <property type="term" value="C:spliceosomal complex"/>
    <property type="evidence" value="ECO:0007669"/>
    <property type="project" value="UniProtKB-UniRule"/>
</dbReference>
<dbReference type="PANTHER" id="PTHR23338">
    <property type="entry name" value="SMALL NUCLEAR RIBONUCLEOPROTEIN SM"/>
    <property type="match status" value="1"/>
</dbReference>
<dbReference type="Pfam" id="PF01423">
    <property type="entry name" value="LSM"/>
    <property type="match status" value="1"/>
</dbReference>
<keyword evidence="3 9" id="KW-0507">mRNA processing</keyword>
<accession>A0A1R2C5T8</accession>
<keyword evidence="4 9" id="KW-0747">Spliceosome</keyword>
<evidence type="ECO:0000256" key="5">
    <source>
        <dbReference type="ARBA" id="ARBA00022884"/>
    </source>
</evidence>
<dbReference type="SMART" id="SM00651">
    <property type="entry name" value="Sm"/>
    <property type="match status" value="1"/>
</dbReference>
<dbReference type="PROSITE" id="PS52002">
    <property type="entry name" value="SM"/>
    <property type="match status" value="1"/>
</dbReference>
<keyword evidence="12" id="KW-1185">Reference proteome</keyword>
<keyword evidence="5 9" id="KW-0694">RNA-binding</keyword>
<dbReference type="EMBL" id="MPUH01000270">
    <property type="protein sequence ID" value="OMJ84394.1"/>
    <property type="molecule type" value="Genomic_DNA"/>
</dbReference>
<dbReference type="AlphaFoldDB" id="A0A1R2C5T8"/>
<dbReference type="Gene3D" id="2.30.30.100">
    <property type="match status" value="1"/>
</dbReference>
<reference evidence="11 12" key="1">
    <citation type="submission" date="2016-11" db="EMBL/GenBank/DDBJ databases">
        <title>The macronuclear genome of Stentor coeruleus: a giant cell with tiny introns.</title>
        <authorList>
            <person name="Slabodnick M."/>
            <person name="Ruby J.G."/>
            <person name="Reiff S.B."/>
            <person name="Swart E.C."/>
            <person name="Gosai S."/>
            <person name="Prabakaran S."/>
            <person name="Witkowska E."/>
            <person name="Larue G.E."/>
            <person name="Fisher S."/>
            <person name="Freeman R.M."/>
            <person name="Gunawardena J."/>
            <person name="Chu W."/>
            <person name="Stover N.A."/>
            <person name="Gregory B.D."/>
            <person name="Nowacki M."/>
            <person name="Derisi J."/>
            <person name="Roy S.W."/>
            <person name="Marshall W.F."/>
            <person name="Sood P."/>
        </authorList>
    </citation>
    <scope>NUCLEOTIDE SEQUENCE [LARGE SCALE GENOMIC DNA]</scope>
    <source>
        <strain evidence="11">WM001</strain>
    </source>
</reference>
<dbReference type="GO" id="GO:0000956">
    <property type="term" value="P:nuclear-transcribed mRNA catabolic process"/>
    <property type="evidence" value="ECO:0007669"/>
    <property type="project" value="UniProtKB-UniRule"/>
</dbReference>
<evidence type="ECO:0000256" key="8">
    <source>
        <dbReference type="ARBA" id="ARBA00023274"/>
    </source>
</evidence>
<dbReference type="GO" id="GO:0003723">
    <property type="term" value="F:RNA binding"/>
    <property type="evidence" value="ECO:0007669"/>
    <property type="project" value="UniProtKB-KW"/>
</dbReference>
<comment type="subunit">
    <text evidence="9">LSm subunits form a heteromer with a doughnut shape.</text>
</comment>
<dbReference type="SUPFAM" id="SSF50182">
    <property type="entry name" value="Sm-like ribonucleoproteins"/>
    <property type="match status" value="1"/>
</dbReference>
<protein>
    <recommendedName>
        <fullName evidence="9">U6 snRNA-associated Sm-like protein LSm4</fullName>
    </recommendedName>
</protein>
<keyword evidence="8 9" id="KW-0687">Ribonucleoprotein</keyword>
<dbReference type="Proteomes" id="UP000187209">
    <property type="component" value="Unassembled WGS sequence"/>
</dbReference>
<evidence type="ECO:0000259" key="10">
    <source>
        <dbReference type="PROSITE" id="PS52002"/>
    </source>
</evidence>
<evidence type="ECO:0000256" key="9">
    <source>
        <dbReference type="RuleBase" id="RU365049"/>
    </source>
</evidence>
<dbReference type="InterPro" id="IPR001163">
    <property type="entry name" value="Sm_dom_euk/arc"/>
</dbReference>
<comment type="function">
    <text evidence="9">Binds specifically to the 3'-terminal U-tract of U6 snRNA.</text>
</comment>
<comment type="caution">
    <text evidence="11">The sequence shown here is derived from an EMBL/GenBank/DDBJ whole genome shotgun (WGS) entry which is preliminary data.</text>
</comment>
<evidence type="ECO:0000313" key="11">
    <source>
        <dbReference type="EMBL" id="OMJ84394.1"/>
    </source>
</evidence>
<keyword evidence="6 9" id="KW-0508">mRNA splicing</keyword>
<evidence type="ECO:0000313" key="12">
    <source>
        <dbReference type="Proteomes" id="UP000187209"/>
    </source>
</evidence>
<dbReference type="OrthoDB" id="747253at2759"/>
<dbReference type="GO" id="GO:0000398">
    <property type="term" value="P:mRNA splicing, via spliceosome"/>
    <property type="evidence" value="ECO:0007669"/>
    <property type="project" value="InterPro"/>
</dbReference>
<feature type="domain" description="Sm" evidence="10">
    <location>
        <begin position="2"/>
        <end position="75"/>
    </location>
</feature>
<evidence type="ECO:0000256" key="1">
    <source>
        <dbReference type="ARBA" id="ARBA00004123"/>
    </source>
</evidence>
<organism evidence="11 12">
    <name type="scientific">Stentor coeruleus</name>
    <dbReference type="NCBI Taxonomy" id="5963"/>
    <lineage>
        <taxon>Eukaryota</taxon>
        <taxon>Sar</taxon>
        <taxon>Alveolata</taxon>
        <taxon>Ciliophora</taxon>
        <taxon>Postciliodesmatophora</taxon>
        <taxon>Heterotrichea</taxon>
        <taxon>Heterotrichida</taxon>
        <taxon>Stentoridae</taxon>
        <taxon>Stentor</taxon>
    </lineage>
</organism>
<sequence>MLPMQVLYGAIGSAVSIELKSGECYNGYIQYADYYMNFKLYDVTITEAEGDKFFHIDECFVRGNNVKYVRVSEEAVTKAENIRLEAKRGRGAPRGRIRGSRRS</sequence>
<comment type="similarity">
    <text evidence="2 9">Belongs to the snRNP Sm proteins family.</text>
</comment>